<evidence type="ECO:0000313" key="2">
    <source>
        <dbReference type="Proteomes" id="UP000298112"/>
    </source>
</evidence>
<reference evidence="2" key="1">
    <citation type="journal article" date="2019" name="PLoS Negl. Trop. Dis.">
        <title>Revisiting the worldwide diversity of Leptospira species in the environment.</title>
        <authorList>
            <person name="Vincent A.T."/>
            <person name="Schiettekatte O."/>
            <person name="Bourhy P."/>
            <person name="Veyrier F.J."/>
            <person name="Picardeau M."/>
        </authorList>
    </citation>
    <scope>NUCLEOTIDE SEQUENCE [LARGE SCALE GENOMIC DNA]</scope>
    <source>
        <strain evidence="2">201601955</strain>
    </source>
</reference>
<name>A0ABY2NP52_9LEPT</name>
<keyword evidence="2" id="KW-1185">Reference proteome</keyword>
<comment type="caution">
    <text evidence="1">The sequence shown here is derived from an EMBL/GenBank/DDBJ whole genome shotgun (WGS) entry which is preliminary data.</text>
</comment>
<gene>
    <name evidence="1" type="ORF">EHQ95_09690</name>
</gene>
<dbReference type="EMBL" id="RQHF01000025">
    <property type="protein sequence ID" value="TGM56893.1"/>
    <property type="molecule type" value="Genomic_DNA"/>
</dbReference>
<sequence length="74" mass="8434">MKKISLLSLLFLGMFCGQSRKVLENECKLIVVPLSTLNQGNDSMQEYEEKKFTLILSYYGCMANAKRFGGEDLF</sequence>
<dbReference type="RefSeq" id="WP_135658643.1">
    <property type="nucleotide sequence ID" value="NZ_RQHF01000025.1"/>
</dbReference>
<organism evidence="1 2">
    <name type="scientific">Leptospira vanthielii</name>
    <dbReference type="NCBI Taxonomy" id="293085"/>
    <lineage>
        <taxon>Bacteria</taxon>
        <taxon>Pseudomonadati</taxon>
        <taxon>Spirochaetota</taxon>
        <taxon>Spirochaetia</taxon>
        <taxon>Leptospirales</taxon>
        <taxon>Leptospiraceae</taxon>
        <taxon>Leptospira</taxon>
    </lineage>
</organism>
<protein>
    <submittedName>
        <fullName evidence="1">Uncharacterized protein</fullName>
    </submittedName>
</protein>
<evidence type="ECO:0000313" key="1">
    <source>
        <dbReference type="EMBL" id="TGM56893.1"/>
    </source>
</evidence>
<proteinExistence type="predicted"/>
<dbReference type="Proteomes" id="UP000298112">
    <property type="component" value="Unassembled WGS sequence"/>
</dbReference>
<accession>A0ABY2NP52</accession>